<evidence type="ECO:0000256" key="2">
    <source>
        <dbReference type="SAM" id="Phobius"/>
    </source>
</evidence>
<sequence length="91" mass="9847">MGIAFDFVTIGILAVGAIVVVGIVVAVVRAVSRGGAGVGTSEHDLTNPMHPHNLHHGQHMRHHEQAHQQHLRDQQLHQHLRDGQPPAPPAH</sequence>
<keyword evidence="2" id="KW-0812">Transmembrane</keyword>
<reference evidence="4" key="1">
    <citation type="submission" date="2016-10" db="EMBL/GenBank/DDBJ databases">
        <authorList>
            <person name="Varghese N."/>
            <person name="Submissions S."/>
        </authorList>
    </citation>
    <scope>NUCLEOTIDE SEQUENCE [LARGE SCALE GENOMIC DNA]</scope>
    <source>
        <strain evidence="4">DSM 22965</strain>
    </source>
</reference>
<accession>A0A1H1QE23</accession>
<organism evidence="3 4">
    <name type="scientific">Agrococcus carbonis</name>
    <dbReference type="NCBI Taxonomy" id="684552"/>
    <lineage>
        <taxon>Bacteria</taxon>
        <taxon>Bacillati</taxon>
        <taxon>Actinomycetota</taxon>
        <taxon>Actinomycetes</taxon>
        <taxon>Micrococcales</taxon>
        <taxon>Microbacteriaceae</taxon>
        <taxon>Agrococcus</taxon>
    </lineage>
</organism>
<keyword evidence="4" id="KW-1185">Reference proteome</keyword>
<feature type="compositionally biased region" description="Basic residues" evidence="1">
    <location>
        <begin position="52"/>
        <end position="62"/>
    </location>
</feature>
<dbReference type="AlphaFoldDB" id="A0A1H1QE23"/>
<feature type="compositionally biased region" description="Basic and acidic residues" evidence="1">
    <location>
        <begin position="63"/>
        <end position="82"/>
    </location>
</feature>
<gene>
    <name evidence="3" type="ORF">SAMN04489719_1813</name>
</gene>
<feature type="transmembrane region" description="Helical" evidence="2">
    <location>
        <begin position="6"/>
        <end position="28"/>
    </location>
</feature>
<proteinExistence type="predicted"/>
<dbReference type="Proteomes" id="UP000199649">
    <property type="component" value="Chromosome I"/>
</dbReference>
<protein>
    <submittedName>
        <fullName evidence="3">Uncharacterized protein</fullName>
    </submittedName>
</protein>
<name>A0A1H1QE23_9MICO</name>
<keyword evidence="2" id="KW-1133">Transmembrane helix</keyword>
<dbReference type="RefSeq" id="WP_092666704.1">
    <property type="nucleotide sequence ID" value="NZ_LT629734.1"/>
</dbReference>
<evidence type="ECO:0000313" key="3">
    <source>
        <dbReference type="EMBL" id="SDS21700.1"/>
    </source>
</evidence>
<evidence type="ECO:0000313" key="4">
    <source>
        <dbReference type="Proteomes" id="UP000199649"/>
    </source>
</evidence>
<keyword evidence="2" id="KW-0472">Membrane</keyword>
<evidence type="ECO:0000256" key="1">
    <source>
        <dbReference type="SAM" id="MobiDB-lite"/>
    </source>
</evidence>
<dbReference type="EMBL" id="LT629734">
    <property type="protein sequence ID" value="SDS21700.1"/>
    <property type="molecule type" value="Genomic_DNA"/>
</dbReference>
<feature type="region of interest" description="Disordered" evidence="1">
    <location>
        <begin position="37"/>
        <end position="91"/>
    </location>
</feature>
<dbReference type="STRING" id="684552.SAMN04489719_1813"/>